<dbReference type="PROSITE" id="PS50995">
    <property type="entry name" value="HTH_MARR_2"/>
    <property type="match status" value="1"/>
</dbReference>
<dbReference type="EMBL" id="QGDO01000006">
    <property type="protein sequence ID" value="PWJ39142.1"/>
    <property type="molecule type" value="Genomic_DNA"/>
</dbReference>
<comment type="caution">
    <text evidence="5">The sequence shown here is derived from an EMBL/GenBank/DDBJ whole genome shotgun (WGS) entry which is preliminary data.</text>
</comment>
<name>A0A315Z604_SEDFL</name>
<gene>
    <name evidence="5" type="ORF">BC781_10643</name>
</gene>
<dbReference type="AlphaFoldDB" id="A0A315Z604"/>
<dbReference type="SUPFAM" id="SSF46785">
    <property type="entry name" value="Winged helix' DNA-binding domain"/>
    <property type="match status" value="1"/>
</dbReference>
<dbReference type="PANTHER" id="PTHR42756:SF1">
    <property type="entry name" value="TRANSCRIPTIONAL REPRESSOR OF EMRAB OPERON"/>
    <property type="match status" value="1"/>
</dbReference>
<dbReference type="GO" id="GO:0003700">
    <property type="term" value="F:DNA-binding transcription factor activity"/>
    <property type="evidence" value="ECO:0007669"/>
    <property type="project" value="InterPro"/>
</dbReference>
<dbReference type="Gene3D" id="1.10.10.10">
    <property type="entry name" value="Winged helix-like DNA-binding domain superfamily/Winged helix DNA-binding domain"/>
    <property type="match status" value="1"/>
</dbReference>
<dbReference type="InterPro" id="IPR036388">
    <property type="entry name" value="WH-like_DNA-bd_sf"/>
</dbReference>
<protein>
    <submittedName>
        <fullName evidence="5">DNA-binding MarR family transcriptional regulator</fullName>
    </submittedName>
</protein>
<keyword evidence="6" id="KW-1185">Reference proteome</keyword>
<evidence type="ECO:0000313" key="5">
    <source>
        <dbReference type="EMBL" id="PWJ39142.1"/>
    </source>
</evidence>
<dbReference type="SMART" id="SM00347">
    <property type="entry name" value="HTH_MARR"/>
    <property type="match status" value="1"/>
</dbReference>
<evidence type="ECO:0000259" key="4">
    <source>
        <dbReference type="PROSITE" id="PS50995"/>
    </source>
</evidence>
<dbReference type="OrthoDB" id="996843at2"/>
<dbReference type="GO" id="GO:0003677">
    <property type="term" value="F:DNA binding"/>
    <property type="evidence" value="ECO:0007669"/>
    <property type="project" value="UniProtKB-KW"/>
</dbReference>
<keyword evidence="2 5" id="KW-0238">DNA-binding</keyword>
<organism evidence="5 6">
    <name type="scientific">Sediminitomix flava</name>
    <dbReference type="NCBI Taxonomy" id="379075"/>
    <lineage>
        <taxon>Bacteria</taxon>
        <taxon>Pseudomonadati</taxon>
        <taxon>Bacteroidota</taxon>
        <taxon>Cytophagia</taxon>
        <taxon>Cytophagales</taxon>
        <taxon>Flammeovirgaceae</taxon>
        <taxon>Sediminitomix</taxon>
    </lineage>
</organism>
<accession>A0A315Z604</accession>
<proteinExistence type="predicted"/>
<dbReference type="InterPro" id="IPR036390">
    <property type="entry name" value="WH_DNA-bd_sf"/>
</dbReference>
<keyword evidence="1" id="KW-0805">Transcription regulation</keyword>
<dbReference type="PRINTS" id="PR00598">
    <property type="entry name" value="HTHMARR"/>
</dbReference>
<dbReference type="PANTHER" id="PTHR42756">
    <property type="entry name" value="TRANSCRIPTIONAL REGULATOR, MARR"/>
    <property type="match status" value="1"/>
</dbReference>
<keyword evidence="3" id="KW-0804">Transcription</keyword>
<dbReference type="Proteomes" id="UP000245535">
    <property type="component" value="Unassembled WGS sequence"/>
</dbReference>
<evidence type="ECO:0000256" key="1">
    <source>
        <dbReference type="ARBA" id="ARBA00023015"/>
    </source>
</evidence>
<evidence type="ECO:0000313" key="6">
    <source>
        <dbReference type="Proteomes" id="UP000245535"/>
    </source>
</evidence>
<evidence type="ECO:0000256" key="3">
    <source>
        <dbReference type="ARBA" id="ARBA00023163"/>
    </source>
</evidence>
<sequence length="151" mass="17211">MNKKELRRKVDMLIGKVGRLSGNLLDKHFVQAGYNITREQWAVLQFLKDNEGVPQQALAEEFQKNKASITSLIDNLEKSNMVERKAHESDKRKKLLFLTKKGKGVQDELAEISVNTNKIITKGLDNDQLNVIDQSLTVMIDNIIAAYEEKK</sequence>
<dbReference type="RefSeq" id="WP_109620909.1">
    <property type="nucleotide sequence ID" value="NZ_QGDO01000006.1"/>
</dbReference>
<reference evidence="5 6" key="1">
    <citation type="submission" date="2018-03" db="EMBL/GenBank/DDBJ databases">
        <title>Genomic Encyclopedia of Archaeal and Bacterial Type Strains, Phase II (KMG-II): from individual species to whole genera.</title>
        <authorList>
            <person name="Goeker M."/>
        </authorList>
    </citation>
    <scope>NUCLEOTIDE SEQUENCE [LARGE SCALE GENOMIC DNA]</scope>
    <source>
        <strain evidence="5 6">DSM 28229</strain>
    </source>
</reference>
<evidence type="ECO:0000256" key="2">
    <source>
        <dbReference type="ARBA" id="ARBA00023125"/>
    </source>
</evidence>
<dbReference type="InterPro" id="IPR000835">
    <property type="entry name" value="HTH_MarR-typ"/>
</dbReference>
<dbReference type="Pfam" id="PF01047">
    <property type="entry name" value="MarR"/>
    <property type="match status" value="1"/>
</dbReference>
<feature type="domain" description="HTH marR-type" evidence="4">
    <location>
        <begin position="3"/>
        <end position="141"/>
    </location>
</feature>